<comment type="caution">
    <text evidence="1">The sequence shown here is derived from an EMBL/GenBank/DDBJ whole genome shotgun (WGS) entry which is preliminary data.</text>
</comment>
<dbReference type="EMBL" id="CAJHJT010000056">
    <property type="protein sequence ID" value="CAD7014118.1"/>
    <property type="molecule type" value="Genomic_DNA"/>
</dbReference>
<dbReference type="AlphaFoldDB" id="A0A811VCT0"/>
<reference evidence="1" key="1">
    <citation type="submission" date="2020-11" db="EMBL/GenBank/DDBJ databases">
        <authorList>
            <person name="Whitehead M."/>
        </authorList>
    </citation>
    <scope>NUCLEOTIDE SEQUENCE</scope>
    <source>
        <strain evidence="1">EGII</strain>
    </source>
</reference>
<organism evidence="1 2">
    <name type="scientific">Ceratitis capitata</name>
    <name type="common">Mediterranean fruit fly</name>
    <name type="synonym">Tephritis capitata</name>
    <dbReference type="NCBI Taxonomy" id="7213"/>
    <lineage>
        <taxon>Eukaryota</taxon>
        <taxon>Metazoa</taxon>
        <taxon>Ecdysozoa</taxon>
        <taxon>Arthropoda</taxon>
        <taxon>Hexapoda</taxon>
        <taxon>Insecta</taxon>
        <taxon>Pterygota</taxon>
        <taxon>Neoptera</taxon>
        <taxon>Endopterygota</taxon>
        <taxon>Diptera</taxon>
        <taxon>Brachycera</taxon>
        <taxon>Muscomorpha</taxon>
        <taxon>Tephritoidea</taxon>
        <taxon>Tephritidae</taxon>
        <taxon>Ceratitis</taxon>
        <taxon>Ceratitis</taxon>
    </lineage>
</organism>
<proteinExistence type="predicted"/>
<evidence type="ECO:0000313" key="1">
    <source>
        <dbReference type="EMBL" id="CAD7014118.1"/>
    </source>
</evidence>
<name>A0A811VCT0_CERCA</name>
<evidence type="ECO:0000313" key="2">
    <source>
        <dbReference type="Proteomes" id="UP000606786"/>
    </source>
</evidence>
<keyword evidence="2" id="KW-1185">Reference proteome</keyword>
<sequence>MQMHIMKAVSPKKQHTFAELDSVCITRDTKKGTFPIENVIPIAVVSHSLISGASLRADTTGTVTRDETWSKTLHTALWLTKWPLASDGV</sequence>
<accession>A0A811VCT0</accession>
<protein>
    <submittedName>
        <fullName evidence="1">(Mediterranean fruit fly) hypothetical protein</fullName>
    </submittedName>
</protein>
<dbReference type="Proteomes" id="UP000606786">
    <property type="component" value="Unassembled WGS sequence"/>
</dbReference>
<gene>
    <name evidence="1" type="ORF">CCAP1982_LOCUS22124</name>
</gene>